<sequence>MPSGSLVPCLMQLARLVSEDPVPNVRFCAAKALNFISRNVDNNYKIKVGNLKSMLLRSMRLADSKHLTNELEQLTNIFLENNYPLGLIENNISLLRNIFSDGYHLVTDRQTETAIQKKATQPVYLVMVLTSLTLVQHVRLNSSTEPDVPDYAAPVMPFLGGMEPSSDDVHHMMDKSSARFHPKRGRSRGLHQPEGRIKAKRLQYNGIHPSSSGETDERISS</sequence>
<evidence type="ECO:0000313" key="4">
    <source>
        <dbReference type="EMBL" id="VEL33953.1"/>
    </source>
</evidence>
<keyword evidence="5" id="KW-1185">Reference proteome</keyword>
<reference evidence="4" key="1">
    <citation type="submission" date="2018-11" db="EMBL/GenBank/DDBJ databases">
        <authorList>
            <consortium name="Pathogen Informatics"/>
        </authorList>
    </citation>
    <scope>NUCLEOTIDE SEQUENCE</scope>
</reference>
<dbReference type="OrthoDB" id="6248590at2759"/>
<feature type="repeat" description="HEAT" evidence="1">
    <location>
        <begin position="6"/>
        <end position="47"/>
    </location>
</feature>
<gene>
    <name evidence="4" type="ORF">PXEA_LOCUS27393</name>
</gene>
<dbReference type="SUPFAM" id="SSF48371">
    <property type="entry name" value="ARM repeat"/>
    <property type="match status" value="1"/>
</dbReference>
<dbReference type="InterPro" id="IPR058912">
    <property type="entry name" value="HTH_animal"/>
</dbReference>
<feature type="compositionally biased region" description="Basic residues" evidence="2">
    <location>
        <begin position="178"/>
        <end position="189"/>
    </location>
</feature>
<dbReference type="InterPro" id="IPR016024">
    <property type="entry name" value="ARM-type_fold"/>
</dbReference>
<evidence type="ECO:0000259" key="3">
    <source>
        <dbReference type="Pfam" id="PF26215"/>
    </source>
</evidence>
<feature type="domain" description="Helix-turn-helix" evidence="3">
    <location>
        <begin position="39"/>
        <end position="92"/>
    </location>
</feature>
<dbReference type="EMBL" id="CAAALY010246716">
    <property type="protein sequence ID" value="VEL33953.1"/>
    <property type="molecule type" value="Genomic_DNA"/>
</dbReference>
<proteinExistence type="predicted"/>
<dbReference type="AlphaFoldDB" id="A0A448XDA6"/>
<comment type="caution">
    <text evidence="4">The sequence shown here is derived from an EMBL/GenBank/DDBJ whole genome shotgun (WGS) entry which is preliminary data.</text>
</comment>
<evidence type="ECO:0000256" key="2">
    <source>
        <dbReference type="SAM" id="MobiDB-lite"/>
    </source>
</evidence>
<dbReference type="Pfam" id="PF26215">
    <property type="entry name" value="HTH_animal"/>
    <property type="match status" value="1"/>
</dbReference>
<dbReference type="PROSITE" id="PS50077">
    <property type="entry name" value="HEAT_REPEAT"/>
    <property type="match status" value="1"/>
</dbReference>
<protein>
    <recommendedName>
        <fullName evidence="3">Helix-turn-helix domain-containing protein</fullName>
    </recommendedName>
</protein>
<evidence type="ECO:0000313" key="5">
    <source>
        <dbReference type="Proteomes" id="UP000784294"/>
    </source>
</evidence>
<organism evidence="4 5">
    <name type="scientific">Protopolystoma xenopodis</name>
    <dbReference type="NCBI Taxonomy" id="117903"/>
    <lineage>
        <taxon>Eukaryota</taxon>
        <taxon>Metazoa</taxon>
        <taxon>Spiralia</taxon>
        <taxon>Lophotrochozoa</taxon>
        <taxon>Platyhelminthes</taxon>
        <taxon>Monogenea</taxon>
        <taxon>Polyopisthocotylea</taxon>
        <taxon>Polystomatidea</taxon>
        <taxon>Polystomatidae</taxon>
        <taxon>Protopolystoma</taxon>
    </lineage>
</organism>
<name>A0A448XDA6_9PLAT</name>
<evidence type="ECO:0000256" key="1">
    <source>
        <dbReference type="PROSITE-ProRule" id="PRU00103"/>
    </source>
</evidence>
<dbReference type="Proteomes" id="UP000784294">
    <property type="component" value="Unassembled WGS sequence"/>
</dbReference>
<dbReference type="InterPro" id="IPR021133">
    <property type="entry name" value="HEAT_type_2"/>
</dbReference>
<accession>A0A448XDA6</accession>
<feature type="region of interest" description="Disordered" evidence="2">
    <location>
        <begin position="175"/>
        <end position="221"/>
    </location>
</feature>